<dbReference type="Proteomes" id="UP000184191">
    <property type="component" value="Unassembled WGS sequence"/>
</dbReference>
<dbReference type="OrthoDB" id="9806185at2"/>
<dbReference type="RefSeq" id="WP_073198833.1">
    <property type="nucleotide sequence ID" value="NZ_FRBN01000016.1"/>
</dbReference>
<protein>
    <submittedName>
        <fullName evidence="3">Uncharacterized domain 1-containing protein</fullName>
    </submittedName>
</protein>
<dbReference type="Pfam" id="PF03061">
    <property type="entry name" value="4HBT"/>
    <property type="match status" value="1"/>
</dbReference>
<dbReference type="SUPFAM" id="SSF54637">
    <property type="entry name" value="Thioesterase/thiol ester dehydrase-isomerase"/>
    <property type="match status" value="1"/>
</dbReference>
<evidence type="ECO:0000256" key="1">
    <source>
        <dbReference type="ARBA" id="ARBA00022801"/>
    </source>
</evidence>
<dbReference type="GO" id="GO:0016289">
    <property type="term" value="F:acyl-CoA hydrolase activity"/>
    <property type="evidence" value="ECO:0007669"/>
    <property type="project" value="UniProtKB-ARBA"/>
</dbReference>
<dbReference type="InterPro" id="IPR029069">
    <property type="entry name" value="HotDog_dom_sf"/>
</dbReference>
<organism evidence="3 4">
    <name type="scientific">Roseovarius marisflavi</name>
    <dbReference type="NCBI Taxonomy" id="1054996"/>
    <lineage>
        <taxon>Bacteria</taxon>
        <taxon>Pseudomonadati</taxon>
        <taxon>Pseudomonadota</taxon>
        <taxon>Alphaproteobacteria</taxon>
        <taxon>Rhodobacterales</taxon>
        <taxon>Roseobacteraceae</taxon>
        <taxon>Roseovarius</taxon>
    </lineage>
</organism>
<evidence type="ECO:0000313" key="4">
    <source>
        <dbReference type="Proteomes" id="UP000184191"/>
    </source>
</evidence>
<proteinExistence type="predicted"/>
<dbReference type="Gene3D" id="3.10.129.10">
    <property type="entry name" value="Hotdog Thioesterase"/>
    <property type="match status" value="1"/>
</dbReference>
<gene>
    <name evidence="3" type="ORF">SAMN05444414_11619</name>
</gene>
<accession>A0A1M7B294</accession>
<evidence type="ECO:0000259" key="2">
    <source>
        <dbReference type="Pfam" id="PF03061"/>
    </source>
</evidence>
<dbReference type="STRING" id="1054996.SAMN05444414_11619"/>
<dbReference type="InterPro" id="IPR003736">
    <property type="entry name" value="PAAI_dom"/>
</dbReference>
<dbReference type="CDD" id="cd03443">
    <property type="entry name" value="PaaI_thioesterase"/>
    <property type="match status" value="1"/>
</dbReference>
<name>A0A1M7B294_9RHOB</name>
<dbReference type="NCBIfam" id="TIGR00369">
    <property type="entry name" value="unchar_dom_1"/>
    <property type="match status" value="1"/>
</dbReference>
<reference evidence="4" key="1">
    <citation type="submission" date="2016-11" db="EMBL/GenBank/DDBJ databases">
        <authorList>
            <person name="Varghese N."/>
            <person name="Submissions S."/>
        </authorList>
    </citation>
    <scope>NUCLEOTIDE SEQUENCE [LARGE SCALE GENOMIC DNA]</scope>
    <source>
        <strain evidence="4">DSM 29327</strain>
    </source>
</reference>
<sequence length="140" mass="14640">MSPDIADKIRSSFAAQSMMQTLGATLGSLSAGHVEIEAPILSTSRQQHGFGHAGLTFAIGDSAAGYAALSVMPEGFEVLTTEMKINLLAPARGDALIARGAVVKAGRRLVIVRADVFALEGDKETHIAMMTGTMMPVPRS</sequence>
<dbReference type="InterPro" id="IPR006683">
    <property type="entry name" value="Thioestr_dom"/>
</dbReference>
<dbReference type="EMBL" id="FRBN01000016">
    <property type="protein sequence ID" value="SHL49105.1"/>
    <property type="molecule type" value="Genomic_DNA"/>
</dbReference>
<keyword evidence="1" id="KW-0378">Hydrolase</keyword>
<evidence type="ECO:0000313" key="3">
    <source>
        <dbReference type="EMBL" id="SHL49105.1"/>
    </source>
</evidence>
<keyword evidence="4" id="KW-1185">Reference proteome</keyword>
<dbReference type="AlphaFoldDB" id="A0A1M7B294"/>
<feature type="domain" description="Thioesterase" evidence="2">
    <location>
        <begin position="48"/>
        <end position="123"/>
    </location>
</feature>